<keyword evidence="5 10" id="KW-0812">Transmembrane</keyword>
<evidence type="ECO:0000256" key="4">
    <source>
        <dbReference type="ARBA" id="ARBA00022475"/>
    </source>
</evidence>
<dbReference type="PANTHER" id="PTHR30065">
    <property type="entry name" value="FLAGELLAR BIOSYNTHETIC PROTEIN FLIR"/>
    <property type="match status" value="1"/>
</dbReference>
<evidence type="ECO:0000256" key="6">
    <source>
        <dbReference type="ARBA" id="ARBA00022989"/>
    </source>
</evidence>
<dbReference type="GO" id="GO:0009425">
    <property type="term" value="C:bacterial-type flagellum basal body"/>
    <property type="evidence" value="ECO:0007669"/>
    <property type="project" value="UniProtKB-SubCell"/>
</dbReference>
<evidence type="ECO:0000256" key="10">
    <source>
        <dbReference type="RuleBase" id="RU362071"/>
    </source>
</evidence>
<feature type="transmembrane region" description="Helical" evidence="10">
    <location>
        <begin position="42"/>
        <end position="61"/>
    </location>
</feature>
<dbReference type="InterPro" id="IPR006303">
    <property type="entry name" value="FliR"/>
</dbReference>
<name>A0A7V5HY71_UNCAE</name>
<comment type="similarity">
    <text evidence="2 10">Belongs to the FliR/MopE/SpaR family.</text>
</comment>
<feature type="transmembrane region" description="Helical" evidence="10">
    <location>
        <begin position="67"/>
        <end position="84"/>
    </location>
</feature>
<comment type="caution">
    <text evidence="11">The sequence shown here is derived from an EMBL/GenBank/DDBJ whole genome shotgun (WGS) entry which is preliminary data.</text>
</comment>
<feature type="transmembrane region" description="Helical" evidence="10">
    <location>
        <begin position="131"/>
        <end position="150"/>
    </location>
</feature>
<reference evidence="11" key="1">
    <citation type="journal article" date="2020" name="mSystems">
        <title>Genome- and Community-Level Interaction Insights into Carbon Utilization and Element Cycling Functions of Hydrothermarchaeota in Hydrothermal Sediment.</title>
        <authorList>
            <person name="Zhou Z."/>
            <person name="Liu Y."/>
            <person name="Xu W."/>
            <person name="Pan J."/>
            <person name="Luo Z.H."/>
            <person name="Li M."/>
        </authorList>
    </citation>
    <scope>NUCLEOTIDE SEQUENCE [LARGE SCALE GENOMIC DNA]</scope>
    <source>
        <strain evidence="11">HyVt-92</strain>
    </source>
</reference>
<dbReference type="GO" id="GO:0044780">
    <property type="term" value="P:bacterial-type flagellum assembly"/>
    <property type="evidence" value="ECO:0007669"/>
    <property type="project" value="UniProtKB-UniRule"/>
</dbReference>
<organism evidence="11">
    <name type="scientific">Aerophobetes bacterium</name>
    <dbReference type="NCBI Taxonomy" id="2030807"/>
    <lineage>
        <taxon>Bacteria</taxon>
        <taxon>Candidatus Aerophobota</taxon>
    </lineage>
</organism>
<comment type="subcellular location">
    <subcellularLocation>
        <location evidence="10">Cell membrane</location>
        <topology evidence="10">Multi-pass membrane protein</topology>
    </subcellularLocation>
    <subcellularLocation>
        <location evidence="10">Bacterial flagellum basal body</location>
    </subcellularLocation>
</comment>
<evidence type="ECO:0000256" key="5">
    <source>
        <dbReference type="ARBA" id="ARBA00022692"/>
    </source>
</evidence>
<protein>
    <recommendedName>
        <fullName evidence="3 9">Flagellar biosynthetic protein FliR</fullName>
    </recommendedName>
</protein>
<dbReference type="PANTHER" id="PTHR30065:SF1">
    <property type="entry name" value="SURFACE PRESENTATION OF ANTIGENS PROTEIN SPAR"/>
    <property type="match status" value="1"/>
</dbReference>
<dbReference type="EMBL" id="DRTT01000039">
    <property type="protein sequence ID" value="HHF98125.1"/>
    <property type="molecule type" value="Genomic_DNA"/>
</dbReference>
<dbReference type="NCBIfam" id="TIGR01400">
    <property type="entry name" value="fliR"/>
    <property type="match status" value="1"/>
</dbReference>
<feature type="transmembrane region" description="Helical" evidence="10">
    <location>
        <begin position="12"/>
        <end position="30"/>
    </location>
</feature>
<keyword evidence="7 10" id="KW-0472">Membrane</keyword>
<evidence type="ECO:0000256" key="2">
    <source>
        <dbReference type="ARBA" id="ARBA00009772"/>
    </source>
</evidence>
<keyword evidence="11" id="KW-0969">Cilium</keyword>
<evidence type="ECO:0000256" key="7">
    <source>
        <dbReference type="ARBA" id="ARBA00023136"/>
    </source>
</evidence>
<keyword evidence="11" id="KW-0966">Cell projection</keyword>
<evidence type="ECO:0000256" key="1">
    <source>
        <dbReference type="ARBA" id="ARBA00002578"/>
    </source>
</evidence>
<keyword evidence="4 10" id="KW-1003">Cell membrane</keyword>
<evidence type="ECO:0000313" key="11">
    <source>
        <dbReference type="EMBL" id="HHF98125.1"/>
    </source>
</evidence>
<keyword evidence="8 10" id="KW-0975">Bacterial flagellum</keyword>
<sequence>MEKLLSLEGIVIFWFCVARISGLFMSMPLLGSSFLPRQVKVAFAIVLGFLVFSTSEFSQNFILPSHFFEYFLLFAGEVGVGLLIGYGVRVLFIGVQLAGQIIGFQMGLGMAELLDLQEEVNLSVISQFKNILAMMIFLSLNAHYFCLKALFDSFKLIPIGKFYISAPLVKELSNLVGSVFVISLKGGVPVILTLFLVQIVMGVINRVIPQVNIFMISLPLKIMIGIIVIGLSMPYFLYFLENLFGKIYQNLTLLLVVAGGKI</sequence>
<keyword evidence="6 10" id="KW-1133">Transmembrane helix</keyword>
<gene>
    <name evidence="11" type="primary">fliR</name>
    <name evidence="11" type="ORF">ENL39_01375</name>
</gene>
<evidence type="ECO:0000256" key="8">
    <source>
        <dbReference type="ARBA" id="ARBA00023143"/>
    </source>
</evidence>
<dbReference type="AlphaFoldDB" id="A0A7V5HY71"/>
<keyword evidence="11" id="KW-0282">Flagellum</keyword>
<evidence type="ECO:0000256" key="9">
    <source>
        <dbReference type="NCBIfam" id="TIGR01400"/>
    </source>
</evidence>
<dbReference type="Proteomes" id="UP000886070">
    <property type="component" value="Unassembled WGS sequence"/>
</dbReference>
<proteinExistence type="inferred from homology"/>
<dbReference type="GO" id="GO:0005886">
    <property type="term" value="C:plasma membrane"/>
    <property type="evidence" value="ECO:0007669"/>
    <property type="project" value="UniProtKB-SubCell"/>
</dbReference>
<feature type="transmembrane region" description="Helical" evidence="10">
    <location>
        <begin position="220"/>
        <end position="240"/>
    </location>
</feature>
<accession>A0A7V5HY71</accession>
<evidence type="ECO:0000256" key="3">
    <source>
        <dbReference type="ARBA" id="ARBA00021717"/>
    </source>
</evidence>
<dbReference type="InterPro" id="IPR002010">
    <property type="entry name" value="T3SS_IM_R"/>
</dbReference>
<dbReference type="PRINTS" id="PR00953">
    <property type="entry name" value="TYPE3IMRPROT"/>
</dbReference>
<dbReference type="GO" id="GO:0006605">
    <property type="term" value="P:protein targeting"/>
    <property type="evidence" value="ECO:0007669"/>
    <property type="project" value="UniProtKB-UniRule"/>
</dbReference>
<dbReference type="Pfam" id="PF01311">
    <property type="entry name" value="Bac_export_1"/>
    <property type="match status" value="1"/>
</dbReference>
<comment type="function">
    <text evidence="1 10">Role in flagellar biosynthesis.</text>
</comment>